<dbReference type="GO" id="GO:0008168">
    <property type="term" value="F:methyltransferase activity"/>
    <property type="evidence" value="ECO:0007669"/>
    <property type="project" value="UniProtKB-KW"/>
</dbReference>
<proteinExistence type="predicted"/>
<reference evidence="1" key="1">
    <citation type="submission" date="2023-03" db="EMBL/GenBank/DDBJ databases">
        <title>MT1 and MT2 Draft Genomes of Novel Species.</title>
        <authorList>
            <person name="Venkateswaran K."/>
        </authorList>
    </citation>
    <scope>NUCLEOTIDE SEQUENCE</scope>
    <source>
        <strain evidence="1">F6_3S_P_2</strain>
    </source>
</reference>
<dbReference type="Proteomes" id="UP001175097">
    <property type="component" value="Unassembled WGS sequence"/>
</dbReference>
<evidence type="ECO:0000313" key="2">
    <source>
        <dbReference type="Proteomes" id="UP001175097"/>
    </source>
</evidence>
<dbReference type="RefSeq" id="WP_301243256.1">
    <property type="nucleotide sequence ID" value="NZ_JAROCC010000006.1"/>
</dbReference>
<dbReference type="EMBL" id="JAROCC010000006">
    <property type="protein sequence ID" value="MDN4607653.1"/>
    <property type="molecule type" value="Genomic_DNA"/>
</dbReference>
<dbReference type="EC" id="2.1.1.-" evidence="1"/>
<accession>A0ABT8JR64</accession>
<dbReference type="Pfam" id="PF04445">
    <property type="entry name" value="SAM_MT"/>
    <property type="match status" value="1"/>
</dbReference>
<dbReference type="InterPro" id="IPR029063">
    <property type="entry name" value="SAM-dependent_MTases_sf"/>
</dbReference>
<gene>
    <name evidence="1" type="ORF">P5G49_09135</name>
</gene>
<keyword evidence="2" id="KW-1185">Reference proteome</keyword>
<keyword evidence="1" id="KW-0489">Methyltransferase</keyword>
<dbReference type="SUPFAM" id="SSF53335">
    <property type="entry name" value="S-adenosyl-L-methionine-dependent methyltransferases"/>
    <property type="match status" value="1"/>
</dbReference>
<dbReference type="Gene3D" id="3.40.50.150">
    <property type="entry name" value="Vaccinia Virus protein VP39"/>
    <property type="match status" value="1"/>
</dbReference>
<organism evidence="1 2">
    <name type="scientific">Sporosarcina highlanderae</name>
    <dbReference type="NCBI Taxonomy" id="3035916"/>
    <lineage>
        <taxon>Bacteria</taxon>
        <taxon>Bacillati</taxon>
        <taxon>Bacillota</taxon>
        <taxon>Bacilli</taxon>
        <taxon>Bacillales</taxon>
        <taxon>Caryophanaceae</taxon>
        <taxon>Sporosarcina</taxon>
    </lineage>
</organism>
<protein>
    <submittedName>
        <fullName evidence="1">Class I SAM-dependent methyltransferase</fullName>
        <ecNumber evidence="1">2.1.1.-</ecNumber>
    </submittedName>
</protein>
<sequence length="259" mass="29171">MTTIITTAGRPDETTYALAKSASDELTYPVVERKKRSISGMQSEFDADILVAGKERYELFRIGMDQPFFFHPNSAAFRLKRILKGETDPLIDASQLVGGDTFLDCTLGLASDSIIASYIIGENGKCTGLEADPSVAFLTKIGLGKFQTDSETLKVAMKGIEVIHSEAIAFLRTQEDCSWDVVYIDPMFHAPIEESSNFTPLRQVGVHTALTEEWMKEAFRVCKRRVVVKERYDSPVFERFKLDREIRPNTKFHFGHLSK</sequence>
<dbReference type="InterPro" id="IPR007536">
    <property type="entry name" value="16SrRNA_methylTrfase_J"/>
</dbReference>
<dbReference type="GO" id="GO:0032259">
    <property type="term" value="P:methylation"/>
    <property type="evidence" value="ECO:0007669"/>
    <property type="project" value="UniProtKB-KW"/>
</dbReference>
<dbReference type="PANTHER" id="PTHR36112">
    <property type="entry name" value="RIBOSOMAL RNA SMALL SUBUNIT METHYLTRANSFERASE J"/>
    <property type="match status" value="1"/>
</dbReference>
<keyword evidence="1" id="KW-0808">Transferase</keyword>
<dbReference type="PANTHER" id="PTHR36112:SF1">
    <property type="entry name" value="RIBOSOMAL RNA SMALL SUBUNIT METHYLTRANSFERASE J"/>
    <property type="match status" value="1"/>
</dbReference>
<comment type="caution">
    <text evidence="1">The sequence shown here is derived from an EMBL/GenBank/DDBJ whole genome shotgun (WGS) entry which is preliminary data.</text>
</comment>
<evidence type="ECO:0000313" key="1">
    <source>
        <dbReference type="EMBL" id="MDN4607653.1"/>
    </source>
</evidence>
<name>A0ABT8JR64_9BACL</name>